<protein>
    <submittedName>
        <fullName evidence="1">Uncharacterized protein</fullName>
    </submittedName>
</protein>
<evidence type="ECO:0000313" key="2">
    <source>
        <dbReference type="Proteomes" id="UP001500416"/>
    </source>
</evidence>
<proteinExistence type="predicted"/>
<accession>A0ABN0TSZ2</accession>
<keyword evidence="2" id="KW-1185">Reference proteome</keyword>
<dbReference type="EMBL" id="BAAABU010000005">
    <property type="protein sequence ID" value="GAA0229325.1"/>
    <property type="molecule type" value="Genomic_DNA"/>
</dbReference>
<organism evidence="1 2">
    <name type="scientific">Saccharothrix mutabilis subsp. mutabilis</name>
    <dbReference type="NCBI Taxonomy" id="66855"/>
    <lineage>
        <taxon>Bacteria</taxon>
        <taxon>Bacillati</taxon>
        <taxon>Actinomycetota</taxon>
        <taxon>Actinomycetes</taxon>
        <taxon>Pseudonocardiales</taxon>
        <taxon>Pseudonocardiaceae</taxon>
        <taxon>Saccharothrix</taxon>
    </lineage>
</organism>
<gene>
    <name evidence="1" type="ORF">GCM10010492_29690</name>
</gene>
<comment type="caution">
    <text evidence="1">The sequence shown here is derived from an EMBL/GenBank/DDBJ whole genome shotgun (WGS) entry which is preliminary data.</text>
</comment>
<name>A0ABN0TSZ2_9PSEU</name>
<dbReference type="Proteomes" id="UP001500416">
    <property type="component" value="Unassembled WGS sequence"/>
</dbReference>
<sequence length="39" mass="4248">MFDIDELRVLQKGLVELRFLASDVDWAGQGSPLLGGTLS</sequence>
<evidence type="ECO:0000313" key="1">
    <source>
        <dbReference type="EMBL" id="GAA0229325.1"/>
    </source>
</evidence>
<reference evidence="1 2" key="1">
    <citation type="journal article" date="2019" name="Int. J. Syst. Evol. Microbiol.">
        <title>The Global Catalogue of Microorganisms (GCM) 10K type strain sequencing project: providing services to taxonomists for standard genome sequencing and annotation.</title>
        <authorList>
            <consortium name="The Broad Institute Genomics Platform"/>
            <consortium name="The Broad Institute Genome Sequencing Center for Infectious Disease"/>
            <person name="Wu L."/>
            <person name="Ma J."/>
        </authorList>
    </citation>
    <scope>NUCLEOTIDE SEQUENCE [LARGE SCALE GENOMIC DNA]</scope>
    <source>
        <strain evidence="1 2">JCM 3380</strain>
    </source>
</reference>